<protein>
    <recommendedName>
        <fullName evidence="8">Gamma-interferon-inducible lysosomal thiol reductase</fullName>
    </recommendedName>
</protein>
<evidence type="ECO:0000313" key="6">
    <source>
        <dbReference type="EMBL" id="KAB7493609.1"/>
    </source>
</evidence>
<reference evidence="6 7" key="1">
    <citation type="journal article" date="2019" name="PLoS Biol.">
        <title>Sex chromosomes control vertical transmission of feminizing Wolbachia symbionts in an isopod.</title>
        <authorList>
            <person name="Becking T."/>
            <person name="Chebbi M.A."/>
            <person name="Giraud I."/>
            <person name="Moumen B."/>
            <person name="Laverre T."/>
            <person name="Caubet Y."/>
            <person name="Peccoud J."/>
            <person name="Gilbert C."/>
            <person name="Cordaux R."/>
        </authorList>
    </citation>
    <scope>NUCLEOTIDE SEQUENCE [LARGE SCALE GENOMIC DNA]</scope>
    <source>
        <strain evidence="6">ANa2</strain>
        <tissue evidence="6">Whole body excluding digestive tract and cuticle</tissue>
    </source>
</reference>
<organism evidence="6 7">
    <name type="scientific">Armadillidium nasatum</name>
    <dbReference type="NCBI Taxonomy" id="96803"/>
    <lineage>
        <taxon>Eukaryota</taxon>
        <taxon>Metazoa</taxon>
        <taxon>Ecdysozoa</taxon>
        <taxon>Arthropoda</taxon>
        <taxon>Crustacea</taxon>
        <taxon>Multicrustacea</taxon>
        <taxon>Malacostraca</taxon>
        <taxon>Eumalacostraca</taxon>
        <taxon>Peracarida</taxon>
        <taxon>Isopoda</taxon>
        <taxon>Oniscidea</taxon>
        <taxon>Crinocheta</taxon>
        <taxon>Armadillidiidae</taxon>
        <taxon>Armadillidium</taxon>
    </lineage>
</organism>
<evidence type="ECO:0000256" key="1">
    <source>
        <dbReference type="ARBA" id="ARBA00004613"/>
    </source>
</evidence>
<dbReference type="AlphaFoldDB" id="A0A5N5SJ16"/>
<keyword evidence="3" id="KW-0964">Secreted</keyword>
<keyword evidence="5" id="KW-0325">Glycoprotein</keyword>
<evidence type="ECO:0000256" key="3">
    <source>
        <dbReference type="ARBA" id="ARBA00022525"/>
    </source>
</evidence>
<dbReference type="GO" id="GO:0005576">
    <property type="term" value="C:extracellular region"/>
    <property type="evidence" value="ECO:0007669"/>
    <property type="project" value="UniProtKB-SubCell"/>
</dbReference>
<evidence type="ECO:0000256" key="5">
    <source>
        <dbReference type="ARBA" id="ARBA00023180"/>
    </source>
</evidence>
<dbReference type="OrthoDB" id="958254at2759"/>
<dbReference type="GO" id="GO:0016671">
    <property type="term" value="F:oxidoreductase activity, acting on a sulfur group of donors, disulfide as acceptor"/>
    <property type="evidence" value="ECO:0007669"/>
    <property type="project" value="InterPro"/>
</dbReference>
<keyword evidence="7" id="KW-1185">Reference proteome</keyword>
<evidence type="ECO:0008006" key="8">
    <source>
        <dbReference type="Google" id="ProtNLM"/>
    </source>
</evidence>
<evidence type="ECO:0000256" key="4">
    <source>
        <dbReference type="ARBA" id="ARBA00022729"/>
    </source>
</evidence>
<dbReference type="PANTHER" id="PTHR13234">
    <property type="entry name" value="GAMMA-INTERFERON INDUCIBLE LYSOSOMAL THIOL REDUCTASE GILT"/>
    <property type="match status" value="1"/>
</dbReference>
<comment type="subcellular location">
    <subcellularLocation>
        <location evidence="1">Secreted</location>
    </subcellularLocation>
</comment>
<gene>
    <name evidence="6" type="ORF">Anas_06679</name>
</gene>
<dbReference type="InterPro" id="IPR004911">
    <property type="entry name" value="Interferon-induced_GILT"/>
</dbReference>
<dbReference type="PANTHER" id="PTHR13234:SF8">
    <property type="entry name" value="GAMMA-INTERFERON-INDUCIBLE LYSOSOMAL THIOL REDUCTASE"/>
    <property type="match status" value="1"/>
</dbReference>
<proteinExistence type="inferred from homology"/>
<evidence type="ECO:0000256" key="2">
    <source>
        <dbReference type="ARBA" id="ARBA00005679"/>
    </source>
</evidence>
<sequence length="329" mass="37967">MMKKKTPSFSGKECIEQEGEEWKPVDSCAEGEMGSGLMLENRRKTQSLSPRITSIPTVTVNGVNNFTFNEWAMHDLTALVCDAFILSAEEEGKITLPKGCPVRIELYIEMLCPDTKRFFLKQFYPAWKNLQSLIDLHLIPFGKANMIICMLESSSPSDAGKQCAEKLKLAWEPLEKCYTSEEGSEFLFQNGIRTMSLKPSFYFVPTVTVNKYYDSEQLQKNLSPIVCEAYQEPYKRGSKVLTPKGCKLQIDLYFIGHSKESKDFFLNQLLTTWKKLNKFLTLNLFPIGTIINKSRNEISFEESCRKRRNLFFRFDLELRDQIFLPLKIN</sequence>
<dbReference type="Pfam" id="PF03227">
    <property type="entry name" value="GILT"/>
    <property type="match status" value="1"/>
</dbReference>
<dbReference type="Proteomes" id="UP000326759">
    <property type="component" value="Unassembled WGS sequence"/>
</dbReference>
<keyword evidence="4" id="KW-0732">Signal</keyword>
<dbReference type="EMBL" id="SEYY01025187">
    <property type="protein sequence ID" value="KAB7493609.1"/>
    <property type="molecule type" value="Genomic_DNA"/>
</dbReference>
<comment type="similarity">
    <text evidence="2">Belongs to the GILT family.</text>
</comment>
<name>A0A5N5SJ16_9CRUS</name>
<comment type="caution">
    <text evidence="6">The sequence shown here is derived from an EMBL/GenBank/DDBJ whole genome shotgun (WGS) entry which is preliminary data.</text>
</comment>
<accession>A0A5N5SJ16</accession>
<evidence type="ECO:0000313" key="7">
    <source>
        <dbReference type="Proteomes" id="UP000326759"/>
    </source>
</evidence>